<evidence type="ECO:0000313" key="4">
    <source>
        <dbReference type="Proteomes" id="UP001157091"/>
    </source>
</evidence>
<evidence type="ECO:0000313" key="3">
    <source>
        <dbReference type="EMBL" id="GMA24838.1"/>
    </source>
</evidence>
<dbReference type="Pfam" id="PF13602">
    <property type="entry name" value="ADH_zinc_N_2"/>
    <property type="match status" value="1"/>
</dbReference>
<name>A0ABQ6I237_9MICO</name>
<dbReference type="SUPFAM" id="SSF50129">
    <property type="entry name" value="GroES-like"/>
    <property type="match status" value="1"/>
</dbReference>
<reference evidence="4" key="1">
    <citation type="journal article" date="2019" name="Int. J. Syst. Evol. Microbiol.">
        <title>The Global Catalogue of Microorganisms (GCM) 10K type strain sequencing project: providing services to taxonomists for standard genome sequencing and annotation.</title>
        <authorList>
            <consortium name="The Broad Institute Genomics Platform"/>
            <consortium name="The Broad Institute Genome Sequencing Center for Infectious Disease"/>
            <person name="Wu L."/>
            <person name="Ma J."/>
        </authorList>
    </citation>
    <scope>NUCLEOTIDE SEQUENCE [LARGE SCALE GENOMIC DNA]</scope>
    <source>
        <strain evidence="4">NBRC 106348</strain>
    </source>
</reference>
<gene>
    <name evidence="3" type="ORF">GCM10025864_25970</name>
</gene>
<keyword evidence="1" id="KW-0521">NADP</keyword>
<dbReference type="Proteomes" id="UP001157091">
    <property type="component" value="Unassembled WGS sequence"/>
</dbReference>
<dbReference type="InterPro" id="IPR011032">
    <property type="entry name" value="GroES-like_sf"/>
</dbReference>
<evidence type="ECO:0000259" key="2">
    <source>
        <dbReference type="SMART" id="SM00829"/>
    </source>
</evidence>
<dbReference type="Pfam" id="PF08240">
    <property type="entry name" value="ADH_N"/>
    <property type="match status" value="1"/>
</dbReference>
<evidence type="ECO:0000256" key="1">
    <source>
        <dbReference type="ARBA" id="ARBA00022857"/>
    </source>
</evidence>
<organism evidence="3 4">
    <name type="scientific">Luteimicrobium album</name>
    <dbReference type="NCBI Taxonomy" id="1054550"/>
    <lineage>
        <taxon>Bacteria</taxon>
        <taxon>Bacillati</taxon>
        <taxon>Actinomycetota</taxon>
        <taxon>Actinomycetes</taxon>
        <taxon>Micrococcales</taxon>
        <taxon>Luteimicrobium</taxon>
    </lineage>
</organism>
<dbReference type="PANTHER" id="PTHR44154">
    <property type="entry name" value="QUINONE OXIDOREDUCTASE"/>
    <property type="match status" value="1"/>
</dbReference>
<accession>A0ABQ6I237</accession>
<feature type="domain" description="Enoyl reductase (ER)" evidence="2">
    <location>
        <begin position="10"/>
        <end position="318"/>
    </location>
</feature>
<dbReference type="PANTHER" id="PTHR44154:SF1">
    <property type="entry name" value="QUINONE OXIDOREDUCTASE"/>
    <property type="match status" value="1"/>
</dbReference>
<dbReference type="EMBL" id="BSUK01000001">
    <property type="protein sequence ID" value="GMA24838.1"/>
    <property type="molecule type" value="Genomic_DNA"/>
</dbReference>
<dbReference type="InterPro" id="IPR013154">
    <property type="entry name" value="ADH-like_N"/>
</dbReference>
<dbReference type="InterPro" id="IPR036291">
    <property type="entry name" value="NAD(P)-bd_dom_sf"/>
</dbReference>
<keyword evidence="4" id="KW-1185">Reference proteome</keyword>
<protein>
    <submittedName>
        <fullName evidence="3">Oxidoreductase</fullName>
    </submittedName>
</protein>
<dbReference type="Gene3D" id="3.90.180.10">
    <property type="entry name" value="Medium-chain alcohol dehydrogenases, catalytic domain"/>
    <property type="match status" value="1"/>
</dbReference>
<comment type="caution">
    <text evidence="3">The sequence shown here is derived from an EMBL/GenBank/DDBJ whole genome shotgun (WGS) entry which is preliminary data.</text>
</comment>
<dbReference type="Gene3D" id="3.40.50.720">
    <property type="entry name" value="NAD(P)-binding Rossmann-like Domain"/>
    <property type="match status" value="1"/>
</dbReference>
<dbReference type="InterPro" id="IPR020843">
    <property type="entry name" value="ER"/>
</dbReference>
<dbReference type="InterPro" id="IPR051603">
    <property type="entry name" value="Zinc-ADH_QOR/CCCR"/>
</dbReference>
<proteinExistence type="predicted"/>
<sequence length="320" mass="32536">MQAVRIARFGDPSGMTLVDVPAPEAGPGQLVVAAEAIGVGGVDAVIRRGTLSGYGFTEGLVPGSEVAGTVTQVGNDVDPAWVGRRVWAFTGTGGAYVEQALARVGDVVELPEELSAVDAVTLGSAAPVAHFALDHARFTPGQSVLVRGAAGSIGIATVELASRAGASAVAVTTSSPARGQRLRALGATHVLDRGGDGDGTAPESYDVIVDVVGGAGVPAFIDRLAPNGRMVVVGAVAGMPPEDFGMRLLRSFQQSRSFATFSLDTVPTATRDGVRAELFAGATRGELHAVVHDVLPLSAAAEAHRQMDAGTVFGRIVLVP</sequence>
<dbReference type="SUPFAM" id="SSF51735">
    <property type="entry name" value="NAD(P)-binding Rossmann-fold domains"/>
    <property type="match status" value="1"/>
</dbReference>
<dbReference type="SMART" id="SM00829">
    <property type="entry name" value="PKS_ER"/>
    <property type="match status" value="1"/>
</dbReference>